<protein>
    <submittedName>
        <fullName evidence="1">Uncharacterized protein</fullName>
    </submittedName>
</protein>
<gene>
    <name evidence="1" type="ORF">GCM10011390_34880</name>
</gene>
<dbReference type="RefSeq" id="WP_188910724.1">
    <property type="nucleotide sequence ID" value="NZ_BMIQ01000005.1"/>
</dbReference>
<reference evidence="1" key="1">
    <citation type="journal article" date="2014" name="Int. J. Syst. Evol. Microbiol.">
        <title>Complete genome sequence of Corynebacterium casei LMG S-19264T (=DSM 44701T), isolated from a smear-ripened cheese.</title>
        <authorList>
            <consortium name="US DOE Joint Genome Institute (JGI-PGF)"/>
            <person name="Walter F."/>
            <person name="Albersmeier A."/>
            <person name="Kalinowski J."/>
            <person name="Ruckert C."/>
        </authorList>
    </citation>
    <scope>NUCLEOTIDE SEQUENCE</scope>
    <source>
        <strain evidence="1">CGMCC 1.15367</strain>
    </source>
</reference>
<proteinExistence type="predicted"/>
<sequence length="51" mass="5449">MQDQKTLGQPTSNRRPLELRFGKEAAALLAGGATMPAANAMSDVSQAMLFR</sequence>
<evidence type="ECO:0000313" key="2">
    <source>
        <dbReference type="Proteomes" id="UP000644699"/>
    </source>
</evidence>
<name>A0A916ZUZ0_9HYPH</name>
<comment type="caution">
    <text evidence="1">The sequence shown here is derived from an EMBL/GenBank/DDBJ whole genome shotgun (WGS) entry which is preliminary data.</text>
</comment>
<dbReference type="Proteomes" id="UP000644699">
    <property type="component" value="Unassembled WGS sequence"/>
</dbReference>
<organism evidence="1 2">
    <name type="scientific">Aureimonas endophytica</name>
    <dbReference type="NCBI Taxonomy" id="2027858"/>
    <lineage>
        <taxon>Bacteria</taxon>
        <taxon>Pseudomonadati</taxon>
        <taxon>Pseudomonadota</taxon>
        <taxon>Alphaproteobacteria</taxon>
        <taxon>Hyphomicrobiales</taxon>
        <taxon>Aurantimonadaceae</taxon>
        <taxon>Aureimonas</taxon>
    </lineage>
</organism>
<keyword evidence="2" id="KW-1185">Reference proteome</keyword>
<dbReference type="AlphaFoldDB" id="A0A916ZUZ0"/>
<dbReference type="EMBL" id="BMIQ01000005">
    <property type="protein sequence ID" value="GGE12726.1"/>
    <property type="molecule type" value="Genomic_DNA"/>
</dbReference>
<accession>A0A916ZUZ0</accession>
<evidence type="ECO:0000313" key="1">
    <source>
        <dbReference type="EMBL" id="GGE12726.1"/>
    </source>
</evidence>
<reference evidence="1" key="2">
    <citation type="submission" date="2020-09" db="EMBL/GenBank/DDBJ databases">
        <authorList>
            <person name="Sun Q."/>
            <person name="Zhou Y."/>
        </authorList>
    </citation>
    <scope>NUCLEOTIDE SEQUENCE</scope>
    <source>
        <strain evidence="1">CGMCC 1.15367</strain>
    </source>
</reference>